<keyword evidence="7" id="KW-0407">Ion channel</keyword>
<evidence type="ECO:0000256" key="6">
    <source>
        <dbReference type="ARBA" id="ARBA00023136"/>
    </source>
</evidence>
<evidence type="ECO:0000259" key="10">
    <source>
        <dbReference type="PROSITE" id="PS50914"/>
    </source>
</evidence>
<dbReference type="InterPro" id="IPR011014">
    <property type="entry name" value="MscS_channel_TM-2"/>
</dbReference>
<keyword evidence="4 7" id="KW-0812">Transmembrane</keyword>
<dbReference type="Pfam" id="PF04972">
    <property type="entry name" value="BON"/>
    <property type="match status" value="1"/>
</dbReference>
<dbReference type="Gene3D" id="2.30.30.60">
    <property type="match status" value="1"/>
</dbReference>
<sequence>MTRAFLFALALLASPALAQDAAQPSGPISTLQDSRGDAAIDARIEGIIGALDGYADVDVDVREGIVTFSGEVLNAEAIPRLEELAARVDGVVAIENDVTENTDVVRRLDPVADRFAARSVQFLNYLPLLTIAVVVGLLVVFLGVLLARWEWPWRRLAPNDFIAEIYRTVLRLAFAVAGVVVALDILNATALLTGLLGAAGIVGLAVGFAVRDSVENFIASIMLSLRQPFRPNDFVDIEGSTGSVIRLTSRATILLDPDGNHVRLPNSFVFMAKIINYTRNAQRRFGFVLGIDPAADLSEAKRIGLEALSGLDFVLTEPVPQVWIQDAGDSTVSVEFYGWLDQRDTNFAVARGEAIRFVMATLTQTGIGMPEPGYRLKVEGGGVSAADLPDDAGRQQSVATTKPDAPVVPPVLEAEAVAADRTIERMVEDERRIENEADLLSSAAPRE</sequence>
<name>A0A1H3QJW0_9RHOB</name>
<evidence type="ECO:0000313" key="12">
    <source>
        <dbReference type="Proteomes" id="UP000198914"/>
    </source>
</evidence>
<dbReference type="OrthoDB" id="9793781at2"/>
<feature type="transmembrane region" description="Helical" evidence="7">
    <location>
        <begin position="192"/>
        <end position="210"/>
    </location>
</feature>
<evidence type="ECO:0000256" key="8">
    <source>
        <dbReference type="SAM" id="MobiDB-lite"/>
    </source>
</evidence>
<evidence type="ECO:0000256" key="4">
    <source>
        <dbReference type="ARBA" id="ARBA00022692"/>
    </source>
</evidence>
<dbReference type="SUPFAM" id="SSF82861">
    <property type="entry name" value="Mechanosensitive channel protein MscS (YggB), transmembrane region"/>
    <property type="match status" value="1"/>
</dbReference>
<dbReference type="InterPro" id="IPR007055">
    <property type="entry name" value="BON_dom"/>
</dbReference>
<dbReference type="InterPro" id="IPR010920">
    <property type="entry name" value="LSM_dom_sf"/>
</dbReference>
<keyword evidence="12" id="KW-1185">Reference proteome</keyword>
<dbReference type="Pfam" id="PF00924">
    <property type="entry name" value="MS_channel_2nd"/>
    <property type="match status" value="1"/>
</dbReference>
<proteinExistence type="inferred from homology"/>
<dbReference type="SUPFAM" id="SSF82689">
    <property type="entry name" value="Mechanosensitive channel protein MscS (YggB), C-terminal domain"/>
    <property type="match status" value="1"/>
</dbReference>
<keyword evidence="7" id="KW-0813">Transport</keyword>
<comment type="function">
    <text evidence="7">Mechanosensitive channel that participates in the regulation of osmotic pressure changes within the cell, opening in response to stretch forces in the membrane lipid bilayer, without the need for other proteins. Contributes to normal resistance to hypoosmotic shock. Forms an ion channel of 1.0 nanosiemens conductance with a slight preference for anions.</text>
</comment>
<reference evidence="12" key="1">
    <citation type="submission" date="2016-10" db="EMBL/GenBank/DDBJ databases">
        <authorList>
            <person name="Varghese N."/>
            <person name="Submissions S."/>
        </authorList>
    </citation>
    <scope>NUCLEOTIDE SEQUENCE [LARGE SCALE GENOMIC DNA]</scope>
    <source>
        <strain evidence="12">DSM 100420</strain>
    </source>
</reference>
<dbReference type="STRING" id="1244108.SAMN05444004_106177"/>
<dbReference type="InterPro" id="IPR006685">
    <property type="entry name" value="MscS_channel_2nd"/>
</dbReference>
<feature type="transmembrane region" description="Helical" evidence="7">
    <location>
        <begin position="125"/>
        <end position="147"/>
    </location>
</feature>
<dbReference type="InterPro" id="IPR006686">
    <property type="entry name" value="MscS_channel_CS"/>
</dbReference>
<dbReference type="Gene3D" id="3.30.70.100">
    <property type="match status" value="1"/>
</dbReference>
<dbReference type="GO" id="GO:0005886">
    <property type="term" value="C:plasma membrane"/>
    <property type="evidence" value="ECO:0007669"/>
    <property type="project" value="UniProtKB-SubCell"/>
</dbReference>
<comment type="subcellular location">
    <subcellularLocation>
        <location evidence="7">Cell inner membrane</location>
        <topology evidence="7">Multi-pass membrane protein</topology>
    </subcellularLocation>
    <subcellularLocation>
        <location evidence="1">Cell membrane</location>
        <topology evidence="1">Multi-pass membrane protein</topology>
    </subcellularLocation>
</comment>
<evidence type="ECO:0000256" key="1">
    <source>
        <dbReference type="ARBA" id="ARBA00004651"/>
    </source>
</evidence>
<comment type="similarity">
    <text evidence="2 7">Belongs to the MscS (TC 1.A.23) family.</text>
</comment>
<dbReference type="AlphaFoldDB" id="A0A1H3QJW0"/>
<feature type="chain" id="PRO_5011462034" description="Small-conductance mechanosensitive channel" evidence="9">
    <location>
        <begin position="19"/>
        <end position="447"/>
    </location>
</feature>
<dbReference type="PROSITE" id="PS01246">
    <property type="entry name" value="UPF0003"/>
    <property type="match status" value="1"/>
</dbReference>
<comment type="caution">
    <text evidence="7">Lacks conserved residue(s) required for the propagation of feature annotation.</text>
</comment>
<keyword evidence="5 7" id="KW-1133">Transmembrane helix</keyword>
<feature type="region of interest" description="Disordered" evidence="8">
    <location>
        <begin position="380"/>
        <end position="407"/>
    </location>
</feature>
<comment type="subunit">
    <text evidence="7">Homoheptamer.</text>
</comment>
<dbReference type="PANTHER" id="PTHR30221">
    <property type="entry name" value="SMALL-CONDUCTANCE MECHANOSENSITIVE CHANNEL"/>
    <property type="match status" value="1"/>
</dbReference>
<dbReference type="Gene3D" id="3.30.1340.30">
    <property type="match status" value="1"/>
</dbReference>
<keyword evidence="7" id="KW-0997">Cell inner membrane</keyword>
<keyword evidence="7" id="KW-0406">Ion transport</keyword>
<dbReference type="PROSITE" id="PS50914">
    <property type="entry name" value="BON"/>
    <property type="match status" value="1"/>
</dbReference>
<dbReference type="InterPro" id="IPR045275">
    <property type="entry name" value="MscS_archaea/bacteria_type"/>
</dbReference>
<keyword evidence="6 7" id="KW-0472">Membrane</keyword>
<protein>
    <recommendedName>
        <fullName evidence="7">Small-conductance mechanosensitive channel</fullName>
    </recommendedName>
</protein>
<dbReference type="InterPro" id="IPR023408">
    <property type="entry name" value="MscS_beta-dom_sf"/>
</dbReference>
<gene>
    <name evidence="11" type="ORF">SAMN05444004_106177</name>
</gene>
<accession>A0A1H3QJW0</accession>
<dbReference type="InterPro" id="IPR011066">
    <property type="entry name" value="MscS_channel_C_sf"/>
</dbReference>
<dbReference type="SUPFAM" id="SSF50182">
    <property type="entry name" value="Sm-like ribonucleoproteins"/>
    <property type="match status" value="1"/>
</dbReference>
<evidence type="ECO:0000256" key="5">
    <source>
        <dbReference type="ARBA" id="ARBA00022989"/>
    </source>
</evidence>
<dbReference type="GO" id="GO:0008381">
    <property type="term" value="F:mechanosensitive monoatomic ion channel activity"/>
    <property type="evidence" value="ECO:0007669"/>
    <property type="project" value="InterPro"/>
</dbReference>
<evidence type="ECO:0000256" key="9">
    <source>
        <dbReference type="SAM" id="SignalP"/>
    </source>
</evidence>
<feature type="domain" description="BON" evidence="10">
    <location>
        <begin position="36"/>
        <end position="102"/>
    </location>
</feature>
<evidence type="ECO:0000256" key="7">
    <source>
        <dbReference type="RuleBase" id="RU369025"/>
    </source>
</evidence>
<evidence type="ECO:0000256" key="2">
    <source>
        <dbReference type="ARBA" id="ARBA00008017"/>
    </source>
</evidence>
<keyword evidence="9" id="KW-0732">Signal</keyword>
<dbReference type="RefSeq" id="WP_092645206.1">
    <property type="nucleotide sequence ID" value="NZ_FNPX01000006.1"/>
</dbReference>
<evidence type="ECO:0000313" key="11">
    <source>
        <dbReference type="EMBL" id="SDZ13696.1"/>
    </source>
</evidence>
<dbReference type="Proteomes" id="UP000198914">
    <property type="component" value="Unassembled WGS sequence"/>
</dbReference>
<dbReference type="Gene3D" id="1.10.287.1260">
    <property type="match status" value="1"/>
</dbReference>
<evidence type="ECO:0000256" key="3">
    <source>
        <dbReference type="ARBA" id="ARBA00022475"/>
    </source>
</evidence>
<organism evidence="11 12">
    <name type="scientific">Jannaschia faecimaris</name>
    <dbReference type="NCBI Taxonomy" id="1244108"/>
    <lineage>
        <taxon>Bacteria</taxon>
        <taxon>Pseudomonadati</taxon>
        <taxon>Pseudomonadota</taxon>
        <taxon>Alphaproteobacteria</taxon>
        <taxon>Rhodobacterales</taxon>
        <taxon>Roseobacteraceae</taxon>
        <taxon>Jannaschia</taxon>
    </lineage>
</organism>
<dbReference type="PANTHER" id="PTHR30221:SF1">
    <property type="entry name" value="SMALL-CONDUCTANCE MECHANOSENSITIVE CHANNEL"/>
    <property type="match status" value="1"/>
</dbReference>
<feature type="transmembrane region" description="Helical" evidence="7">
    <location>
        <begin position="168"/>
        <end position="186"/>
    </location>
</feature>
<feature type="signal peptide" evidence="9">
    <location>
        <begin position="1"/>
        <end position="18"/>
    </location>
</feature>
<keyword evidence="3" id="KW-1003">Cell membrane</keyword>
<dbReference type="EMBL" id="FNPX01000006">
    <property type="protein sequence ID" value="SDZ13696.1"/>
    <property type="molecule type" value="Genomic_DNA"/>
</dbReference>